<dbReference type="InParanoid" id="I7LY70"/>
<dbReference type="Gene3D" id="3.30.70.330">
    <property type="match status" value="1"/>
</dbReference>
<sequence>MSTESDTQKQNEEIKASEDQTQMELETSDVKQDGDKQKDNESEQTKANDNPDEMTLEDLIKTEKKSLRDRIIKQKQKVKVIEGKNFNERQNINFEDETLELRSEVLHVYGVDFLSTQDIMSYFSRFNPEKIEWLNDSSCNVVFPSEELVEQAVQSLSLTIQNDPNLSDEWKKGIPYKERNIEFSLYFRIATTKDVKGQQISGKESQYYKYIRQKTQDQRLQRQKRYEERNSYRGNSKSYNDRGRSQQQSKRHSRSNRADTKDWRRDKLNKDSKRNKKNRTSSSRSQDGESNSDKKNQSKSRSRSRSQKDQYSNKSSSPASKSPKEEKRSQSKETQNKKNNEEAAAVLDQQENDNDDL</sequence>
<dbReference type="KEGG" id="tet:TTHERM_00526420"/>
<gene>
    <name evidence="2" type="ORF">TTHERM_00526420</name>
</gene>
<feature type="compositionally biased region" description="Basic and acidic residues" evidence="1">
    <location>
        <begin position="28"/>
        <end position="46"/>
    </location>
</feature>
<organism evidence="2 3">
    <name type="scientific">Tetrahymena thermophila (strain SB210)</name>
    <dbReference type="NCBI Taxonomy" id="312017"/>
    <lineage>
        <taxon>Eukaryota</taxon>
        <taxon>Sar</taxon>
        <taxon>Alveolata</taxon>
        <taxon>Ciliophora</taxon>
        <taxon>Intramacronucleata</taxon>
        <taxon>Oligohymenophorea</taxon>
        <taxon>Hymenostomatida</taxon>
        <taxon>Tetrahymenina</taxon>
        <taxon>Tetrahymenidae</taxon>
        <taxon>Tetrahymena</taxon>
    </lineage>
</organism>
<evidence type="ECO:0000313" key="2">
    <source>
        <dbReference type="EMBL" id="EAS07811.2"/>
    </source>
</evidence>
<dbReference type="RefSeq" id="XP_001028053.2">
    <property type="nucleotide sequence ID" value="XM_001028053.2"/>
</dbReference>
<dbReference type="GO" id="GO:0005634">
    <property type="term" value="C:nucleus"/>
    <property type="evidence" value="ECO:0007669"/>
    <property type="project" value="TreeGrafter"/>
</dbReference>
<reference evidence="3" key="1">
    <citation type="journal article" date="2006" name="PLoS Biol.">
        <title>Macronuclear genome sequence of the ciliate Tetrahymena thermophila, a model eukaryote.</title>
        <authorList>
            <person name="Eisen J.A."/>
            <person name="Coyne R.S."/>
            <person name="Wu M."/>
            <person name="Wu D."/>
            <person name="Thiagarajan M."/>
            <person name="Wortman J.R."/>
            <person name="Badger J.H."/>
            <person name="Ren Q."/>
            <person name="Amedeo P."/>
            <person name="Jones K.M."/>
            <person name="Tallon L.J."/>
            <person name="Delcher A.L."/>
            <person name="Salzberg S.L."/>
            <person name="Silva J.C."/>
            <person name="Haas B.J."/>
            <person name="Majoros W.H."/>
            <person name="Farzad M."/>
            <person name="Carlton J.M."/>
            <person name="Smith R.K. Jr."/>
            <person name="Garg J."/>
            <person name="Pearlman R.E."/>
            <person name="Karrer K.M."/>
            <person name="Sun L."/>
            <person name="Manning G."/>
            <person name="Elde N.C."/>
            <person name="Turkewitz A.P."/>
            <person name="Asai D.J."/>
            <person name="Wilkes D.E."/>
            <person name="Wang Y."/>
            <person name="Cai H."/>
            <person name="Collins K."/>
            <person name="Stewart B.A."/>
            <person name="Lee S.R."/>
            <person name="Wilamowska K."/>
            <person name="Weinberg Z."/>
            <person name="Ruzzo W.L."/>
            <person name="Wloga D."/>
            <person name="Gaertig J."/>
            <person name="Frankel J."/>
            <person name="Tsao C.-C."/>
            <person name="Gorovsky M.A."/>
            <person name="Keeling P.J."/>
            <person name="Waller R.F."/>
            <person name="Patron N.J."/>
            <person name="Cherry J.M."/>
            <person name="Stover N.A."/>
            <person name="Krieger C.J."/>
            <person name="del Toro C."/>
            <person name="Ryder H.F."/>
            <person name="Williamson S.C."/>
            <person name="Barbeau R.A."/>
            <person name="Hamilton E.P."/>
            <person name="Orias E."/>
        </authorList>
    </citation>
    <scope>NUCLEOTIDE SEQUENCE [LARGE SCALE GENOMIC DNA]</scope>
    <source>
        <strain evidence="3">SB210</strain>
    </source>
</reference>
<feature type="compositionally biased region" description="Basic and acidic residues" evidence="1">
    <location>
        <begin position="322"/>
        <end position="341"/>
    </location>
</feature>
<dbReference type="PANTHER" id="PTHR16291">
    <property type="entry name" value="NUCLEAR CAP-BINDING PROTEIN SUBUNIT 3"/>
    <property type="match status" value="1"/>
</dbReference>
<feature type="compositionally biased region" description="Low complexity" evidence="1">
    <location>
        <begin position="309"/>
        <end position="321"/>
    </location>
</feature>
<feature type="compositionally biased region" description="Basic and acidic residues" evidence="1">
    <location>
        <begin position="214"/>
        <end position="231"/>
    </location>
</feature>
<dbReference type="Pfam" id="PF10309">
    <property type="entry name" value="NCBP3"/>
    <property type="match status" value="1"/>
</dbReference>
<evidence type="ECO:0000256" key="1">
    <source>
        <dbReference type="SAM" id="MobiDB-lite"/>
    </source>
</evidence>
<dbReference type="GeneID" id="7827590"/>
<dbReference type="EMBL" id="GG662209">
    <property type="protein sequence ID" value="EAS07811.2"/>
    <property type="molecule type" value="Genomic_DNA"/>
</dbReference>
<dbReference type="InterPro" id="IPR012677">
    <property type="entry name" value="Nucleotide-bd_a/b_plait_sf"/>
</dbReference>
<dbReference type="eggNOG" id="ENOG502SCIC">
    <property type="taxonomic scope" value="Eukaryota"/>
</dbReference>
<dbReference type="PANTHER" id="PTHR16291:SF0">
    <property type="entry name" value="NUCLEAR CAP-BINDING PROTEIN SUBUNIT 3"/>
    <property type="match status" value="1"/>
</dbReference>
<evidence type="ECO:0008006" key="4">
    <source>
        <dbReference type="Google" id="ProtNLM"/>
    </source>
</evidence>
<dbReference type="OrthoDB" id="432918at2759"/>
<accession>I7LY70</accession>
<feature type="region of interest" description="Disordered" evidence="1">
    <location>
        <begin position="1"/>
        <end position="54"/>
    </location>
</feature>
<proteinExistence type="predicted"/>
<feature type="compositionally biased region" description="Basic and acidic residues" evidence="1">
    <location>
        <begin position="256"/>
        <end position="272"/>
    </location>
</feature>
<dbReference type="InterPro" id="IPR019416">
    <property type="entry name" value="NCBP3"/>
</dbReference>
<feature type="compositionally biased region" description="Basic and acidic residues" evidence="1">
    <location>
        <begin position="1"/>
        <end position="18"/>
    </location>
</feature>
<dbReference type="AlphaFoldDB" id="I7LY70"/>
<dbReference type="GO" id="GO:0000340">
    <property type="term" value="F:RNA 7-methylguanosine cap binding"/>
    <property type="evidence" value="ECO:0007669"/>
    <property type="project" value="InterPro"/>
</dbReference>
<name>I7LY70_TETTS</name>
<protein>
    <recommendedName>
        <fullName evidence="4">Nuclear cap-binding protein subunit 3</fullName>
    </recommendedName>
</protein>
<dbReference type="GO" id="GO:0003729">
    <property type="term" value="F:mRNA binding"/>
    <property type="evidence" value="ECO:0007669"/>
    <property type="project" value="InterPro"/>
</dbReference>
<evidence type="ECO:0000313" key="3">
    <source>
        <dbReference type="Proteomes" id="UP000009168"/>
    </source>
</evidence>
<dbReference type="Proteomes" id="UP000009168">
    <property type="component" value="Unassembled WGS sequence"/>
</dbReference>
<feature type="region of interest" description="Disordered" evidence="1">
    <location>
        <begin position="212"/>
        <end position="357"/>
    </location>
</feature>
<keyword evidence="3" id="KW-1185">Reference proteome</keyword>